<dbReference type="SUPFAM" id="SSF49764">
    <property type="entry name" value="HSP20-like chaperones"/>
    <property type="match status" value="1"/>
</dbReference>
<evidence type="ECO:0000259" key="3">
    <source>
        <dbReference type="PROSITE" id="PS01031"/>
    </source>
</evidence>
<dbReference type="InterPro" id="IPR031107">
    <property type="entry name" value="Small_HSP"/>
</dbReference>
<evidence type="ECO:0000313" key="4">
    <source>
        <dbReference type="EMBL" id="MFE4108297.1"/>
    </source>
</evidence>
<protein>
    <submittedName>
        <fullName evidence="4">Hsp20/alpha crystallin family protein</fullName>
    </submittedName>
</protein>
<dbReference type="Proteomes" id="UP001600165">
    <property type="component" value="Unassembled WGS sequence"/>
</dbReference>
<organism evidence="4 5">
    <name type="scientific">Almyronema epifaneia S1</name>
    <dbReference type="NCBI Taxonomy" id="2991925"/>
    <lineage>
        <taxon>Bacteria</taxon>
        <taxon>Bacillati</taxon>
        <taxon>Cyanobacteriota</taxon>
        <taxon>Cyanophyceae</taxon>
        <taxon>Nodosilineales</taxon>
        <taxon>Nodosilineaceae</taxon>
        <taxon>Almyronema</taxon>
        <taxon>Almyronema epifaneia</taxon>
    </lineage>
</organism>
<gene>
    <name evidence="4" type="ORF">ACFVKH_18600</name>
</gene>
<name>A0ABW6IKE4_9CYAN</name>
<evidence type="ECO:0000256" key="1">
    <source>
        <dbReference type="PROSITE-ProRule" id="PRU00285"/>
    </source>
</evidence>
<keyword evidence="5" id="KW-1185">Reference proteome</keyword>
<evidence type="ECO:0000313" key="5">
    <source>
        <dbReference type="Proteomes" id="UP001600165"/>
    </source>
</evidence>
<dbReference type="CDD" id="cd06464">
    <property type="entry name" value="ACD_sHsps-like"/>
    <property type="match status" value="1"/>
</dbReference>
<dbReference type="InterPro" id="IPR008978">
    <property type="entry name" value="HSP20-like_chaperone"/>
</dbReference>
<dbReference type="PROSITE" id="PS01031">
    <property type="entry name" value="SHSP"/>
    <property type="match status" value="1"/>
</dbReference>
<feature type="domain" description="SHSP" evidence="3">
    <location>
        <begin position="32"/>
        <end position="143"/>
    </location>
</feature>
<dbReference type="Pfam" id="PF00011">
    <property type="entry name" value="HSP20"/>
    <property type="match status" value="1"/>
</dbReference>
<comment type="similarity">
    <text evidence="1 2">Belongs to the small heat shock protein (HSP20) family.</text>
</comment>
<dbReference type="Gene3D" id="2.60.40.790">
    <property type="match status" value="1"/>
</dbReference>
<dbReference type="InterPro" id="IPR002068">
    <property type="entry name" value="A-crystallin/Hsp20_dom"/>
</dbReference>
<evidence type="ECO:0000256" key="2">
    <source>
        <dbReference type="RuleBase" id="RU003616"/>
    </source>
</evidence>
<reference evidence="4 5" key="1">
    <citation type="submission" date="2024-10" db="EMBL/GenBank/DDBJ databases">
        <authorList>
            <person name="Ratan Roy A."/>
            <person name="Morales Sandoval P.H."/>
            <person name="De Los Santos Villalobos S."/>
            <person name="Chakraborty S."/>
            <person name="Mukherjee J."/>
        </authorList>
    </citation>
    <scope>NUCLEOTIDE SEQUENCE [LARGE SCALE GENOMIC DNA]</scope>
    <source>
        <strain evidence="4 5">S1</strain>
    </source>
</reference>
<dbReference type="RefSeq" id="WP_377967878.1">
    <property type="nucleotide sequence ID" value="NZ_JBHZOL010000105.1"/>
</dbReference>
<accession>A0ABW6IKE4</accession>
<proteinExistence type="inferred from homology"/>
<dbReference type="PANTHER" id="PTHR11527">
    <property type="entry name" value="HEAT-SHOCK PROTEIN 20 FAMILY MEMBER"/>
    <property type="match status" value="1"/>
</dbReference>
<dbReference type="EMBL" id="JBHZOL010000105">
    <property type="protein sequence ID" value="MFE4108297.1"/>
    <property type="molecule type" value="Genomic_DNA"/>
</dbReference>
<comment type="caution">
    <text evidence="4">The sequence shown here is derived from an EMBL/GenBank/DDBJ whole genome shotgun (WGS) entry which is preliminary data.</text>
</comment>
<sequence>MIVRYWQPLREVESLHRQLDSIFEDVTPADMNVKTTWTPAVNLIDQGDRLLLQVQLPGVKAEEIDIQASREAVAISGQRQLQIAADQRLLHAELRSGTFRRVVPVPVAIQNTQVAASFDNGILTLTLPKVEAARHRVVKVNVAQLQADPAAAIADGAAAE</sequence>